<dbReference type="Gene3D" id="3.40.50.300">
    <property type="entry name" value="P-loop containing nucleotide triphosphate hydrolases"/>
    <property type="match status" value="1"/>
</dbReference>
<sequence length="331" mass="34852">MIQPIGHDANVAALQTAANSGRLHHAWLLAGPEGVGKGLFARAAATWLLADAAGPRPTGPGFTVDPTHRIAALIAAGSHPDLRIAERLFREKTGDHARNISIEQVRSLNGVFATTGSMSPRRIVIIDSIDDLEAKAANALLKSLEEPPADGLFLLVTHAPGRLLPTIRSRCRMLRFGPLDDSAMTAALTQAAPDLSPQELAALIRAGDGSPGRALRFAGLDIASIDETLDQLITRGDPTNALRNRFARTMATKAAQPRFEAFLDRAPSRFASAARGRTGPALEQALQAWERVRGVSAAAVGLSLDPQTTAFEIATLAASLAPAVGSAKDRA</sequence>
<dbReference type="InterPro" id="IPR050238">
    <property type="entry name" value="DNA_Rep/Repair_Clamp_Loader"/>
</dbReference>
<keyword evidence="2" id="KW-0808">Transferase</keyword>
<evidence type="ECO:0000313" key="3">
    <source>
        <dbReference type="Proteomes" id="UP000546701"/>
    </source>
</evidence>
<organism evidence="2 3">
    <name type="scientific">Sphingomonas prati</name>
    <dbReference type="NCBI Taxonomy" id="1843237"/>
    <lineage>
        <taxon>Bacteria</taxon>
        <taxon>Pseudomonadati</taxon>
        <taxon>Pseudomonadota</taxon>
        <taxon>Alphaproteobacteria</taxon>
        <taxon>Sphingomonadales</taxon>
        <taxon>Sphingomonadaceae</taxon>
        <taxon>Sphingomonas</taxon>
    </lineage>
</organism>
<feature type="domain" description="AAA+ ATPase" evidence="1">
    <location>
        <begin position="23"/>
        <end position="179"/>
    </location>
</feature>
<dbReference type="InterPro" id="IPR003593">
    <property type="entry name" value="AAA+_ATPase"/>
</dbReference>
<dbReference type="RefSeq" id="WP_157177591.1">
    <property type="nucleotide sequence ID" value="NZ_BMJP01000001.1"/>
</dbReference>
<dbReference type="GO" id="GO:0009360">
    <property type="term" value="C:DNA polymerase III complex"/>
    <property type="evidence" value="ECO:0007669"/>
    <property type="project" value="TreeGrafter"/>
</dbReference>
<dbReference type="AlphaFoldDB" id="A0A7W9F0S3"/>
<evidence type="ECO:0000259" key="1">
    <source>
        <dbReference type="SMART" id="SM00382"/>
    </source>
</evidence>
<dbReference type="Proteomes" id="UP000546701">
    <property type="component" value="Unassembled WGS sequence"/>
</dbReference>
<dbReference type="Pfam" id="PF13177">
    <property type="entry name" value="DNA_pol3_delta2"/>
    <property type="match status" value="1"/>
</dbReference>
<dbReference type="InterPro" id="IPR027417">
    <property type="entry name" value="P-loop_NTPase"/>
</dbReference>
<accession>A0A7W9F0S3</accession>
<gene>
    <name evidence="2" type="ORF">FHS99_001008</name>
</gene>
<dbReference type="EC" id="2.7.7.7" evidence="2"/>
<proteinExistence type="predicted"/>
<comment type="caution">
    <text evidence="2">The sequence shown here is derived from an EMBL/GenBank/DDBJ whole genome shotgun (WGS) entry which is preliminary data.</text>
</comment>
<name>A0A7W9F0S3_9SPHN</name>
<keyword evidence="3" id="KW-1185">Reference proteome</keyword>
<dbReference type="EMBL" id="JACIJR010000002">
    <property type="protein sequence ID" value="MBB5728538.1"/>
    <property type="molecule type" value="Genomic_DNA"/>
</dbReference>
<dbReference type="PANTHER" id="PTHR11669:SF8">
    <property type="entry name" value="DNA POLYMERASE III SUBUNIT DELTA"/>
    <property type="match status" value="1"/>
</dbReference>
<dbReference type="SUPFAM" id="SSF52540">
    <property type="entry name" value="P-loop containing nucleoside triphosphate hydrolases"/>
    <property type="match status" value="1"/>
</dbReference>
<keyword evidence="2" id="KW-0548">Nucleotidyltransferase</keyword>
<dbReference type="GO" id="GO:0003887">
    <property type="term" value="F:DNA-directed DNA polymerase activity"/>
    <property type="evidence" value="ECO:0007669"/>
    <property type="project" value="UniProtKB-EC"/>
</dbReference>
<reference evidence="2 3" key="1">
    <citation type="submission" date="2020-08" db="EMBL/GenBank/DDBJ databases">
        <title>Genomic Encyclopedia of Type Strains, Phase IV (KMG-IV): sequencing the most valuable type-strain genomes for metagenomic binning, comparative biology and taxonomic classification.</title>
        <authorList>
            <person name="Goeker M."/>
        </authorList>
    </citation>
    <scope>NUCLEOTIDE SEQUENCE [LARGE SCALE GENOMIC DNA]</scope>
    <source>
        <strain evidence="2 3">DSM 103336</strain>
    </source>
</reference>
<protein>
    <submittedName>
        <fullName evidence="2">DNA polymerase-3 subunit delta</fullName>
        <ecNumber evidence="2">2.7.7.7</ecNumber>
    </submittedName>
</protein>
<dbReference type="OrthoDB" id="9811073at2"/>
<dbReference type="SMART" id="SM00382">
    <property type="entry name" value="AAA"/>
    <property type="match status" value="1"/>
</dbReference>
<dbReference type="GO" id="GO:0006261">
    <property type="term" value="P:DNA-templated DNA replication"/>
    <property type="evidence" value="ECO:0007669"/>
    <property type="project" value="TreeGrafter"/>
</dbReference>
<evidence type="ECO:0000313" key="2">
    <source>
        <dbReference type="EMBL" id="MBB5728538.1"/>
    </source>
</evidence>
<dbReference type="PANTHER" id="PTHR11669">
    <property type="entry name" value="REPLICATION FACTOR C / DNA POLYMERASE III GAMMA-TAU SUBUNIT"/>
    <property type="match status" value="1"/>
</dbReference>